<comment type="caution">
    <text evidence="3">The sequence shown here is derived from an EMBL/GenBank/DDBJ whole genome shotgun (WGS) entry which is preliminary data.</text>
</comment>
<keyword evidence="2" id="KW-0812">Transmembrane</keyword>
<gene>
    <name evidence="3" type="ORF">ACFPP9_01170</name>
</gene>
<reference evidence="4" key="1">
    <citation type="journal article" date="2019" name="Int. J. Syst. Evol. Microbiol.">
        <title>The Global Catalogue of Microorganisms (GCM) 10K type strain sequencing project: providing services to taxonomists for standard genome sequencing and annotation.</title>
        <authorList>
            <consortium name="The Broad Institute Genomics Platform"/>
            <consortium name="The Broad Institute Genome Sequencing Center for Infectious Disease"/>
            <person name="Wu L."/>
            <person name="Ma J."/>
        </authorList>
    </citation>
    <scope>NUCLEOTIDE SEQUENCE [LARGE SCALE GENOMIC DNA]</scope>
    <source>
        <strain evidence="4">KACC 12633</strain>
    </source>
</reference>
<feature type="coiled-coil region" evidence="1">
    <location>
        <begin position="106"/>
        <end position="168"/>
    </location>
</feature>
<keyword evidence="4" id="KW-1185">Reference proteome</keyword>
<keyword evidence="2" id="KW-1133">Transmembrane helix</keyword>
<protein>
    <recommendedName>
        <fullName evidence="5">Chromosome segregation protein SMC</fullName>
    </recommendedName>
</protein>
<evidence type="ECO:0000256" key="1">
    <source>
        <dbReference type="SAM" id="Coils"/>
    </source>
</evidence>
<organism evidence="3 4">
    <name type="scientific">Kaistia terrae</name>
    <dbReference type="NCBI Taxonomy" id="537017"/>
    <lineage>
        <taxon>Bacteria</taxon>
        <taxon>Pseudomonadati</taxon>
        <taxon>Pseudomonadota</taxon>
        <taxon>Alphaproteobacteria</taxon>
        <taxon>Hyphomicrobiales</taxon>
        <taxon>Kaistiaceae</taxon>
        <taxon>Kaistia</taxon>
    </lineage>
</organism>
<dbReference type="Proteomes" id="UP001596150">
    <property type="component" value="Unassembled WGS sequence"/>
</dbReference>
<evidence type="ECO:0008006" key="5">
    <source>
        <dbReference type="Google" id="ProtNLM"/>
    </source>
</evidence>
<evidence type="ECO:0000313" key="3">
    <source>
        <dbReference type="EMBL" id="MFC5514364.1"/>
    </source>
</evidence>
<evidence type="ECO:0000313" key="4">
    <source>
        <dbReference type="Proteomes" id="UP001596150"/>
    </source>
</evidence>
<proteinExistence type="predicted"/>
<keyword evidence="2" id="KW-0472">Membrane</keyword>
<name>A0ABW0PP20_9HYPH</name>
<dbReference type="EMBL" id="JBHSML010000001">
    <property type="protein sequence ID" value="MFC5514364.1"/>
    <property type="molecule type" value="Genomic_DNA"/>
</dbReference>
<accession>A0ABW0PP20</accession>
<feature type="transmembrane region" description="Helical" evidence="2">
    <location>
        <begin position="6"/>
        <end position="27"/>
    </location>
</feature>
<evidence type="ECO:0000256" key="2">
    <source>
        <dbReference type="SAM" id="Phobius"/>
    </source>
</evidence>
<keyword evidence="1" id="KW-0175">Coiled coil</keyword>
<dbReference type="RefSeq" id="WP_266344981.1">
    <property type="nucleotide sequence ID" value="NZ_JAPKNH010000006.1"/>
</dbReference>
<sequence>MIAALMYFALGFLSAGIFALVVGPPIWRRALRLTRRHIEQTLPMTRAEIQAEKDQIRASFALSTRSHDQTIERLKAQVTEQWIDINRKREVITHLTAQGTLSADDIVALETRRVELEARVAAAELASATAATDRATNEKRLDKIRQKLAVAEETLRDLTAERETQRLEIIARDTELDNLRDALAAVKMTTTVDEVASAGFESEMSTLKANLAIERRRIEEQSERETESGATMRAAIAELKLREADLSEAHAKIQDLSLRLVDAEAAVMGGLALRDEKSDLEQRITVLEGVNHTLETKIDTLKQHAGTASAEETALLRGKLIEFGAAVARMAQERHEGPSLVTLLPPPPPEEEDAAPTGLADRIRALQHAGSL</sequence>
<feature type="coiled-coil region" evidence="1">
    <location>
        <begin position="204"/>
        <end position="266"/>
    </location>
</feature>